<evidence type="ECO:0000313" key="2">
    <source>
        <dbReference type="EMBL" id="KAJ1122093.1"/>
    </source>
</evidence>
<evidence type="ECO:0000256" key="1">
    <source>
        <dbReference type="ARBA" id="ARBA00022734"/>
    </source>
</evidence>
<dbReference type="GO" id="GO:0030246">
    <property type="term" value="F:carbohydrate binding"/>
    <property type="evidence" value="ECO:0007669"/>
    <property type="project" value="UniProtKB-KW"/>
</dbReference>
<protein>
    <submittedName>
        <fullName evidence="2">Uncharacterized protein</fullName>
    </submittedName>
</protein>
<evidence type="ECO:0000313" key="3">
    <source>
        <dbReference type="Proteomes" id="UP001066276"/>
    </source>
</evidence>
<dbReference type="Proteomes" id="UP001066276">
    <property type="component" value="Chromosome 7"/>
</dbReference>
<dbReference type="InterPro" id="IPR016186">
    <property type="entry name" value="C-type_lectin-like/link_sf"/>
</dbReference>
<dbReference type="PANTHER" id="PTHR46746">
    <property type="entry name" value="KILLER CELL LECTIN-LIKE RECEPTOR SUBFAMILY F MEMBER 2"/>
    <property type="match status" value="1"/>
</dbReference>
<dbReference type="GO" id="GO:0005886">
    <property type="term" value="C:plasma membrane"/>
    <property type="evidence" value="ECO:0007669"/>
    <property type="project" value="TreeGrafter"/>
</dbReference>
<dbReference type="Gene3D" id="3.10.100.10">
    <property type="entry name" value="Mannose-Binding Protein A, subunit A"/>
    <property type="match status" value="1"/>
</dbReference>
<dbReference type="InterPro" id="IPR016187">
    <property type="entry name" value="CTDL_fold"/>
</dbReference>
<organism evidence="2 3">
    <name type="scientific">Pleurodeles waltl</name>
    <name type="common">Iberian ribbed newt</name>
    <dbReference type="NCBI Taxonomy" id="8319"/>
    <lineage>
        <taxon>Eukaryota</taxon>
        <taxon>Metazoa</taxon>
        <taxon>Chordata</taxon>
        <taxon>Craniata</taxon>
        <taxon>Vertebrata</taxon>
        <taxon>Euteleostomi</taxon>
        <taxon>Amphibia</taxon>
        <taxon>Batrachia</taxon>
        <taxon>Caudata</taxon>
        <taxon>Salamandroidea</taxon>
        <taxon>Salamandridae</taxon>
        <taxon>Pleurodelinae</taxon>
        <taxon>Pleurodeles</taxon>
    </lineage>
</organism>
<gene>
    <name evidence="2" type="ORF">NDU88_000597</name>
</gene>
<dbReference type="InterPro" id="IPR051379">
    <property type="entry name" value="C-type_Lectin_Receptor_IMM"/>
</dbReference>
<dbReference type="SUPFAM" id="SSF56436">
    <property type="entry name" value="C-type lectin-like"/>
    <property type="match status" value="1"/>
</dbReference>
<dbReference type="PANTHER" id="PTHR46746:SF3">
    <property type="entry name" value="C-TYPE LECTIN DOMAIN-CONTAINING PROTEIN-RELATED"/>
    <property type="match status" value="1"/>
</dbReference>
<keyword evidence="1" id="KW-0430">Lectin</keyword>
<reference evidence="2" key="1">
    <citation type="journal article" date="2022" name="bioRxiv">
        <title>Sequencing and chromosome-scale assembly of the giantPleurodeles waltlgenome.</title>
        <authorList>
            <person name="Brown T."/>
            <person name="Elewa A."/>
            <person name="Iarovenko S."/>
            <person name="Subramanian E."/>
            <person name="Araus A.J."/>
            <person name="Petzold A."/>
            <person name="Susuki M."/>
            <person name="Suzuki K.-i.T."/>
            <person name="Hayashi T."/>
            <person name="Toyoda A."/>
            <person name="Oliveira C."/>
            <person name="Osipova E."/>
            <person name="Leigh N.D."/>
            <person name="Simon A."/>
            <person name="Yun M.H."/>
        </authorList>
    </citation>
    <scope>NUCLEOTIDE SEQUENCE</scope>
    <source>
        <strain evidence="2">20211129_DDA</strain>
        <tissue evidence="2">Liver</tissue>
    </source>
</reference>
<name>A0AAV7P1B4_PLEWA</name>
<dbReference type="AlphaFoldDB" id="A0AAV7P1B4"/>
<proteinExistence type="predicted"/>
<accession>A0AAV7P1B4</accession>
<comment type="caution">
    <text evidence="2">The sequence shown here is derived from an EMBL/GenBank/DDBJ whole genome shotgun (WGS) entry which is preliminary data.</text>
</comment>
<keyword evidence="3" id="KW-1185">Reference proteome</keyword>
<sequence>MCTNWCTDNSGFGEHNWDHMILEITRGTRIYHVSSRMFSLVSLHETLPTVYNITEWLHRETEDLKMSLKQIEESHCIPSCPLNWHQHGEKCYFFPEKLHEKSWSVSHEEWTSRGSRLAVIEDNDDLGDFWRVPSGGFQDTGKQRKTTPGIILHPNSQTRHGLDFSSHPQGHVGPGLMDLLSMKLCTFAKCIFSIITEV</sequence>
<dbReference type="EMBL" id="JANPWB010000011">
    <property type="protein sequence ID" value="KAJ1122093.1"/>
    <property type="molecule type" value="Genomic_DNA"/>
</dbReference>